<gene>
    <name evidence="1" type="ORF">ACFP2T_43385</name>
</gene>
<evidence type="ECO:0000313" key="2">
    <source>
        <dbReference type="Proteomes" id="UP001596203"/>
    </source>
</evidence>
<name>A0ABW1KMF4_9ACTN</name>
<reference evidence="2" key="1">
    <citation type="journal article" date="2019" name="Int. J. Syst. Evol. Microbiol.">
        <title>The Global Catalogue of Microorganisms (GCM) 10K type strain sequencing project: providing services to taxonomists for standard genome sequencing and annotation.</title>
        <authorList>
            <consortium name="The Broad Institute Genomics Platform"/>
            <consortium name="The Broad Institute Genome Sequencing Center for Infectious Disease"/>
            <person name="Wu L."/>
            <person name="Ma J."/>
        </authorList>
    </citation>
    <scope>NUCLEOTIDE SEQUENCE [LARGE SCALE GENOMIC DNA]</scope>
    <source>
        <strain evidence="2">ZS-35-S2</strain>
    </source>
</reference>
<accession>A0ABW1KMF4</accession>
<dbReference type="RefSeq" id="WP_377432902.1">
    <property type="nucleotide sequence ID" value="NZ_JBHSPR010000084.1"/>
</dbReference>
<evidence type="ECO:0000313" key="1">
    <source>
        <dbReference type="EMBL" id="MFC6022982.1"/>
    </source>
</evidence>
<proteinExistence type="predicted"/>
<organism evidence="1 2">
    <name type="scientific">Plantactinospora solaniradicis</name>
    <dbReference type="NCBI Taxonomy" id="1723736"/>
    <lineage>
        <taxon>Bacteria</taxon>
        <taxon>Bacillati</taxon>
        <taxon>Actinomycetota</taxon>
        <taxon>Actinomycetes</taxon>
        <taxon>Micromonosporales</taxon>
        <taxon>Micromonosporaceae</taxon>
        <taxon>Plantactinospora</taxon>
    </lineage>
</organism>
<comment type="caution">
    <text evidence="1">The sequence shown here is derived from an EMBL/GenBank/DDBJ whole genome shotgun (WGS) entry which is preliminary data.</text>
</comment>
<sequence length="78" mass="8667">MESIERVTIATPDAIQIVAVSFSGSVAEGRDNALIVEFPNIDHAWGFAKVVKEWEWDFKLHQPVASFTEPVLVWVGLA</sequence>
<dbReference type="Proteomes" id="UP001596203">
    <property type="component" value="Unassembled WGS sequence"/>
</dbReference>
<protein>
    <submittedName>
        <fullName evidence="1">Uncharacterized protein</fullName>
    </submittedName>
</protein>
<keyword evidence="2" id="KW-1185">Reference proteome</keyword>
<dbReference type="EMBL" id="JBHSPR010000084">
    <property type="protein sequence ID" value="MFC6022982.1"/>
    <property type="molecule type" value="Genomic_DNA"/>
</dbReference>